<accession>A0A0V0ZGM0</accession>
<name>A0A0V0ZGM0_9BILA</name>
<reference evidence="1 2" key="1">
    <citation type="submission" date="2015-01" db="EMBL/GenBank/DDBJ databases">
        <title>Evolution of Trichinella species and genotypes.</title>
        <authorList>
            <person name="Korhonen P.K."/>
            <person name="Edoardo P."/>
            <person name="Giuseppe L.R."/>
            <person name="Gasser R.B."/>
        </authorList>
    </citation>
    <scope>NUCLEOTIDE SEQUENCE [LARGE SCALE GENOMIC DNA]</scope>
    <source>
        <strain evidence="1">ISS2496</strain>
    </source>
</reference>
<sequence length="86" mass="9764">MAACDDGTAHCNISIRSISRSQLKPLVVGQLINQAFIFLRVPRDAYRFPQAAMPVPEDLFCWPVHQCFRGIARPFRQMEASTTEQL</sequence>
<keyword evidence="2" id="KW-1185">Reference proteome</keyword>
<comment type="caution">
    <text evidence="1">The sequence shown here is derived from an EMBL/GenBank/DDBJ whole genome shotgun (WGS) entry which is preliminary data.</text>
</comment>
<dbReference type="Proteomes" id="UP000054783">
    <property type="component" value="Unassembled WGS sequence"/>
</dbReference>
<evidence type="ECO:0000313" key="2">
    <source>
        <dbReference type="Proteomes" id="UP000054783"/>
    </source>
</evidence>
<proteinExistence type="predicted"/>
<organism evidence="1 2">
    <name type="scientific">Trichinella patagoniensis</name>
    <dbReference type="NCBI Taxonomy" id="990121"/>
    <lineage>
        <taxon>Eukaryota</taxon>
        <taxon>Metazoa</taxon>
        <taxon>Ecdysozoa</taxon>
        <taxon>Nematoda</taxon>
        <taxon>Enoplea</taxon>
        <taxon>Dorylaimia</taxon>
        <taxon>Trichinellida</taxon>
        <taxon>Trichinellidae</taxon>
        <taxon>Trichinella</taxon>
    </lineage>
</organism>
<dbReference type="AlphaFoldDB" id="A0A0V0ZGM0"/>
<dbReference type="EMBL" id="JYDQ01000190">
    <property type="protein sequence ID" value="KRY11566.1"/>
    <property type="molecule type" value="Genomic_DNA"/>
</dbReference>
<gene>
    <name evidence="1" type="ORF">T12_3522</name>
</gene>
<evidence type="ECO:0000313" key="1">
    <source>
        <dbReference type="EMBL" id="KRY11566.1"/>
    </source>
</evidence>
<protein>
    <submittedName>
        <fullName evidence="1">Uncharacterized protein</fullName>
    </submittedName>
</protein>